<dbReference type="SUPFAM" id="SSF52047">
    <property type="entry name" value="RNI-like"/>
    <property type="match status" value="1"/>
</dbReference>
<evidence type="ECO:0000256" key="1">
    <source>
        <dbReference type="ARBA" id="ARBA00004430"/>
    </source>
</evidence>
<dbReference type="Gene3D" id="3.40.1520.10">
    <property type="entry name" value="Ta1353-like"/>
    <property type="match status" value="1"/>
</dbReference>
<evidence type="ECO:0000313" key="4">
    <source>
        <dbReference type="Proteomes" id="UP001205105"/>
    </source>
</evidence>
<dbReference type="Proteomes" id="UP001205105">
    <property type="component" value="Unassembled WGS sequence"/>
</dbReference>
<organism evidence="3 4">
    <name type="scientific">Chlorella ohadii</name>
    <dbReference type="NCBI Taxonomy" id="2649997"/>
    <lineage>
        <taxon>Eukaryota</taxon>
        <taxon>Viridiplantae</taxon>
        <taxon>Chlorophyta</taxon>
        <taxon>core chlorophytes</taxon>
        <taxon>Trebouxiophyceae</taxon>
        <taxon>Chlorellales</taxon>
        <taxon>Chlorellaceae</taxon>
        <taxon>Chlorella clade</taxon>
        <taxon>Chlorella</taxon>
    </lineage>
</organism>
<dbReference type="Gene3D" id="3.80.10.10">
    <property type="entry name" value="Ribonuclease Inhibitor"/>
    <property type="match status" value="1"/>
</dbReference>
<dbReference type="EMBL" id="JADXDR010000180">
    <property type="protein sequence ID" value="KAI7836644.1"/>
    <property type="molecule type" value="Genomic_DNA"/>
</dbReference>
<accession>A0AAD5GY26</accession>
<sequence>MRRNPQRPPPVQADAWGSESDSEQDPSSSSSKHAPLRAAPSKTATPGGRSAAATAAPPRVLAASAASAAALPLAGARGAVASRVPDSLRSICLGVLAEHLEDLLEDSYCCEHILPYLPSEAKACLLAVARLRRLLCDAALLLLADECQTTLDLHGCGEAVSSGGIEAALRRMPHLRQVDLTSCPVGAATLRVLGQCCPAVEQLRLGSRVTDETAGRGLKDILPALEQRHQAPAAESWDTLLEVDDAAQLTAAVAGAGRLMQLQCVHWPSVPFRLAEHCKTACPQVALNPSAEEVARRRLPAACDPAAELDAPRLAEVSGSARWAAAAGEPPGEPVLHIAERFRLAYVSRQNRVRAVMARNRAREQRAEKRAMGQGERLIAAWESELRKIGFSSASSRNGSLLAHSRTMASAAASGGLQMEMVEVDNGGAEELNFILGQAHFIKTVEDIAEALFQSGTAIKFGVAFCEASGDRKIRFDGNDEGLIELAKKNALAVGAGHSFIIFLKDAYPVNVLKAVQGCPTVCRIYCATANPTAVVIGKDGGERRGILGVLDGFCPLGVENEADITARKDLLRMIGYKR</sequence>
<evidence type="ECO:0000313" key="3">
    <source>
        <dbReference type="EMBL" id="KAI7836644.1"/>
    </source>
</evidence>
<reference evidence="3" key="1">
    <citation type="submission" date="2020-11" db="EMBL/GenBank/DDBJ databases">
        <title>Chlorella ohadii genome sequencing and assembly.</title>
        <authorList>
            <person name="Murik O."/>
            <person name="Treves H."/>
            <person name="Kedem I."/>
            <person name="Shotland Y."/>
            <person name="Kaplan A."/>
        </authorList>
    </citation>
    <scope>NUCLEOTIDE SEQUENCE</scope>
    <source>
        <strain evidence="3">1</strain>
    </source>
</reference>
<keyword evidence="4" id="KW-1185">Reference proteome</keyword>
<gene>
    <name evidence="3" type="ORF">COHA_009529</name>
</gene>
<evidence type="ECO:0000256" key="2">
    <source>
        <dbReference type="SAM" id="MobiDB-lite"/>
    </source>
</evidence>
<dbReference type="Pfam" id="PF04008">
    <property type="entry name" value="Adenosine_kin"/>
    <property type="match status" value="1"/>
</dbReference>
<dbReference type="InterPro" id="IPR007153">
    <property type="entry name" value="Adenosine_kinase"/>
</dbReference>
<dbReference type="GO" id="GO:0005930">
    <property type="term" value="C:axoneme"/>
    <property type="evidence" value="ECO:0007669"/>
    <property type="project" value="UniProtKB-SubCell"/>
</dbReference>
<name>A0AAD5GY26_9CHLO</name>
<feature type="compositionally biased region" description="Pro residues" evidence="2">
    <location>
        <begin position="1"/>
        <end position="11"/>
    </location>
</feature>
<protein>
    <submittedName>
        <fullName evidence="3">Uncharacterized protein</fullName>
    </submittedName>
</protein>
<comment type="subcellular location">
    <subcellularLocation>
        <location evidence="1">Cytoplasm</location>
        <location evidence="1">Cytoskeleton</location>
        <location evidence="1">Cilium axoneme</location>
    </subcellularLocation>
</comment>
<feature type="compositionally biased region" description="Low complexity" evidence="2">
    <location>
        <begin position="43"/>
        <end position="55"/>
    </location>
</feature>
<dbReference type="PANTHER" id="PTHR36155">
    <property type="entry name" value="BLL5354 PROTEIN"/>
    <property type="match status" value="1"/>
</dbReference>
<dbReference type="SUPFAM" id="SSF103165">
    <property type="entry name" value="Ta1353-like"/>
    <property type="match status" value="1"/>
</dbReference>
<proteinExistence type="predicted"/>
<dbReference type="InterPro" id="IPR032675">
    <property type="entry name" value="LRR_dom_sf"/>
</dbReference>
<comment type="caution">
    <text evidence="3">The sequence shown here is derived from an EMBL/GenBank/DDBJ whole genome shotgun (WGS) entry which is preliminary data.</text>
</comment>
<dbReference type="PANTHER" id="PTHR36155:SF1">
    <property type="entry name" value="BLL5354 PROTEIN"/>
    <property type="match status" value="1"/>
</dbReference>
<dbReference type="InterPro" id="IPR036902">
    <property type="entry name" value="Ta1353-like_sf"/>
</dbReference>
<feature type="region of interest" description="Disordered" evidence="2">
    <location>
        <begin position="1"/>
        <end position="55"/>
    </location>
</feature>
<dbReference type="AlphaFoldDB" id="A0AAD5GY26"/>